<proteinExistence type="inferred from homology"/>
<dbReference type="EMBL" id="AZST01000015">
    <property type="protein sequence ID" value="KEP54927.1"/>
    <property type="molecule type" value="Genomic_DNA"/>
</dbReference>
<protein>
    <submittedName>
        <fullName evidence="4">Fe-S protein assembly co-chaperone HscB</fullName>
    </submittedName>
</protein>
<evidence type="ECO:0000313" key="4">
    <source>
        <dbReference type="EMBL" id="KEP54927.1"/>
    </source>
</evidence>
<dbReference type="PROSITE" id="PS50076">
    <property type="entry name" value="DNAJ_2"/>
    <property type="match status" value="1"/>
</dbReference>
<dbReference type="Pfam" id="PF07743">
    <property type="entry name" value="HSCB_C"/>
    <property type="match status" value="1"/>
</dbReference>
<dbReference type="PANTHER" id="PTHR14021:SF15">
    <property type="entry name" value="IRON-SULFUR CLUSTER CO-CHAPERONE PROTEIN HSCB"/>
    <property type="match status" value="1"/>
</dbReference>
<dbReference type="InterPro" id="IPR001623">
    <property type="entry name" value="DnaJ_domain"/>
</dbReference>
<feature type="domain" description="J" evidence="3">
    <location>
        <begin position="60"/>
        <end position="133"/>
    </location>
</feature>
<keyword evidence="5" id="KW-1185">Reference proteome</keyword>
<dbReference type="AlphaFoldDB" id="A0A074SYL0"/>
<reference evidence="4 5" key="1">
    <citation type="submission" date="2013-12" db="EMBL/GenBank/DDBJ databases">
        <authorList>
            <person name="Cubeta M."/>
            <person name="Pakala S."/>
            <person name="Fedorova N."/>
            <person name="Thomas E."/>
            <person name="Dean R."/>
            <person name="Jabaji S."/>
            <person name="Neate S."/>
            <person name="Toda T."/>
            <person name="Tavantzis S."/>
            <person name="Vilgalys R."/>
            <person name="Bharathan N."/>
            <person name="Pakala S."/>
            <person name="Losada L.S."/>
            <person name="Zafar N."/>
            <person name="Nierman W."/>
        </authorList>
    </citation>
    <scope>NUCLEOTIDE SEQUENCE [LARGE SCALE GENOMIC DNA]</scope>
    <source>
        <strain evidence="4 5">123E</strain>
    </source>
</reference>
<dbReference type="GO" id="GO:0001671">
    <property type="term" value="F:ATPase activator activity"/>
    <property type="evidence" value="ECO:0007669"/>
    <property type="project" value="InterPro"/>
</dbReference>
<organism evidence="4 5">
    <name type="scientific">Rhizoctonia solani 123E</name>
    <dbReference type="NCBI Taxonomy" id="1423351"/>
    <lineage>
        <taxon>Eukaryota</taxon>
        <taxon>Fungi</taxon>
        <taxon>Dikarya</taxon>
        <taxon>Basidiomycota</taxon>
        <taxon>Agaricomycotina</taxon>
        <taxon>Agaricomycetes</taxon>
        <taxon>Cantharellales</taxon>
        <taxon>Ceratobasidiaceae</taxon>
        <taxon>Rhizoctonia</taxon>
    </lineage>
</organism>
<dbReference type="InterPro" id="IPR009073">
    <property type="entry name" value="HscB_oligo_C"/>
</dbReference>
<dbReference type="GO" id="GO:0051087">
    <property type="term" value="F:protein-folding chaperone binding"/>
    <property type="evidence" value="ECO:0007669"/>
    <property type="project" value="InterPro"/>
</dbReference>
<dbReference type="GO" id="GO:0051259">
    <property type="term" value="P:protein complex oligomerization"/>
    <property type="evidence" value="ECO:0007669"/>
    <property type="project" value="InterPro"/>
</dbReference>
<dbReference type="HOGENOM" id="CLU_068529_0_1_1"/>
<keyword evidence="2" id="KW-0143">Chaperone</keyword>
<dbReference type="SMART" id="SM00271">
    <property type="entry name" value="DnaJ"/>
    <property type="match status" value="1"/>
</dbReference>
<gene>
    <name evidence="4" type="ORF">V565_011300</name>
</gene>
<dbReference type="Proteomes" id="UP000027456">
    <property type="component" value="Unassembled WGS sequence"/>
</dbReference>
<comment type="similarity">
    <text evidence="1">Belongs to the HscB family.</text>
</comment>
<dbReference type="Gene3D" id="1.20.1280.20">
    <property type="entry name" value="HscB, C-terminal domain"/>
    <property type="match status" value="1"/>
</dbReference>
<dbReference type="PANTHER" id="PTHR14021">
    <property type="entry name" value="IRON-SULFUR CLUSTER CO-CHAPERONE PROTEIN HSCB"/>
    <property type="match status" value="1"/>
</dbReference>
<comment type="caution">
    <text evidence="4">The sequence shown here is derived from an EMBL/GenBank/DDBJ whole genome shotgun (WGS) entry which is preliminary data.</text>
</comment>
<dbReference type="Gene3D" id="1.10.287.110">
    <property type="entry name" value="DnaJ domain"/>
    <property type="match status" value="1"/>
</dbReference>
<dbReference type="OrthoDB" id="448954at2759"/>
<dbReference type="InterPro" id="IPR036869">
    <property type="entry name" value="J_dom_sf"/>
</dbReference>
<evidence type="ECO:0000313" key="5">
    <source>
        <dbReference type="Proteomes" id="UP000027456"/>
    </source>
</evidence>
<evidence type="ECO:0000256" key="1">
    <source>
        <dbReference type="ARBA" id="ARBA00010476"/>
    </source>
</evidence>
<evidence type="ECO:0000259" key="3">
    <source>
        <dbReference type="PROSITE" id="PS50076"/>
    </source>
</evidence>
<dbReference type="NCBIfam" id="TIGR00714">
    <property type="entry name" value="hscB"/>
    <property type="match status" value="1"/>
</dbReference>
<evidence type="ECO:0000256" key="2">
    <source>
        <dbReference type="ARBA" id="ARBA00023186"/>
    </source>
</evidence>
<dbReference type="SUPFAM" id="SSF46565">
    <property type="entry name" value="Chaperone J-domain"/>
    <property type="match status" value="1"/>
</dbReference>
<dbReference type="STRING" id="1423351.A0A074SYL0"/>
<dbReference type="GO" id="GO:0044571">
    <property type="term" value="P:[2Fe-2S] cluster assembly"/>
    <property type="evidence" value="ECO:0007669"/>
    <property type="project" value="InterPro"/>
</dbReference>
<dbReference type="SUPFAM" id="SSF47144">
    <property type="entry name" value="HSC20 (HSCB), C-terminal oligomerisation domain"/>
    <property type="match status" value="1"/>
</dbReference>
<name>A0A074SYL0_9AGAM</name>
<accession>A0A074SYL0</accession>
<dbReference type="GO" id="GO:0005739">
    <property type="term" value="C:mitochondrion"/>
    <property type="evidence" value="ECO:0007669"/>
    <property type="project" value="TreeGrafter"/>
</dbReference>
<sequence>MSLSKLRSLVRPQRFASSLTSRRLYSALPTVCPSCGKPLPTRLPICPACSHVAPLPPTTTYYEVFDLPKNSYIIDTKDLRNRFLKTQRLMHPDAWSAKPEKDKATAATYSSFVNKGYETLKSPLKRAEYLLSLRGTETGETDSLEDPHFIMEIMETRESVEEAETRDVLETLLAENHERTQDEIETIAKAFDSGDLKIAKEASVRLKYRIGVQDSINARLHNM</sequence>
<dbReference type="InterPro" id="IPR004640">
    <property type="entry name" value="HscB"/>
</dbReference>
<dbReference type="InterPro" id="IPR036386">
    <property type="entry name" value="HscB_C_sf"/>
</dbReference>